<dbReference type="GO" id="GO:0016052">
    <property type="term" value="P:carbohydrate catabolic process"/>
    <property type="evidence" value="ECO:0007669"/>
    <property type="project" value="InterPro"/>
</dbReference>
<gene>
    <name evidence="8" type="ORF">MYP_4345</name>
</gene>
<dbReference type="Pfam" id="PF17957">
    <property type="entry name" value="Big_7"/>
    <property type="match status" value="1"/>
</dbReference>
<evidence type="ECO:0000313" key="9">
    <source>
        <dbReference type="Proteomes" id="UP000030185"/>
    </source>
</evidence>
<evidence type="ECO:0000313" key="8">
    <source>
        <dbReference type="EMBL" id="GAL87115.1"/>
    </source>
</evidence>
<dbReference type="GO" id="GO:0030246">
    <property type="term" value="F:carbohydrate binding"/>
    <property type="evidence" value="ECO:0007669"/>
    <property type="project" value="InterPro"/>
</dbReference>
<dbReference type="InterPro" id="IPR010502">
    <property type="entry name" value="Carb-bd_dom_fam9"/>
</dbReference>
<dbReference type="AlphaFoldDB" id="A0A098LJH1"/>
<dbReference type="Gene3D" id="2.60.40.10">
    <property type="entry name" value="Immunoglobulins"/>
    <property type="match status" value="1"/>
</dbReference>
<protein>
    <submittedName>
        <fullName evidence="8">Beta-xylosidase/endoglucanase</fullName>
    </submittedName>
</protein>
<comment type="caution">
    <text evidence="8">The sequence shown here is derived from an EMBL/GenBank/DDBJ whole genome shotgun (WGS) entry which is preliminary data.</text>
</comment>
<evidence type="ECO:0000256" key="1">
    <source>
        <dbReference type="ARBA" id="ARBA00022487"/>
    </source>
</evidence>
<dbReference type="GO" id="GO:0052689">
    <property type="term" value="F:carboxylic ester hydrolase activity"/>
    <property type="evidence" value="ECO:0007669"/>
    <property type="project" value="UniProtKB-KW"/>
</dbReference>
<dbReference type="InterPro" id="IPR029058">
    <property type="entry name" value="AB_hydrolase_fold"/>
</dbReference>
<dbReference type="eggNOG" id="COG1506">
    <property type="taxonomic scope" value="Bacteria"/>
</dbReference>
<evidence type="ECO:0000259" key="7">
    <source>
        <dbReference type="Pfam" id="PF22244"/>
    </source>
</evidence>
<feature type="signal peptide" evidence="4">
    <location>
        <begin position="1"/>
        <end position="22"/>
    </location>
</feature>
<evidence type="ECO:0000259" key="5">
    <source>
        <dbReference type="Pfam" id="PF06452"/>
    </source>
</evidence>
<organism evidence="8 9">
    <name type="scientific">Sporocytophaga myxococcoides</name>
    <dbReference type="NCBI Taxonomy" id="153721"/>
    <lineage>
        <taxon>Bacteria</taxon>
        <taxon>Pseudomonadati</taxon>
        <taxon>Bacteroidota</taxon>
        <taxon>Cytophagia</taxon>
        <taxon>Cytophagales</taxon>
        <taxon>Cytophagaceae</taxon>
        <taxon>Sporocytophaga</taxon>
    </lineage>
</organism>
<dbReference type="Pfam" id="PF06452">
    <property type="entry name" value="CBM9_1"/>
    <property type="match status" value="1"/>
</dbReference>
<sequence length="792" mass="85890">MRMKTSAFLLFLNIALFNNLFGQVPLVFDVENRTATGCNTAPGNTNTSNTYLPDPFSFTYGGRVATFDDWTCRRNQIKSDIEQYEIGPKPPKPSNVTATYAGGKLTVTVVENGQTLKLESNVNIPSGTGPFPVVIGMNAPSGQLSASLFSGVIQIPFNHDQVVSYGGGSGSINANDPYFKLYPSTNIGKYSAWSWGISRLIDGIEIVKSQMNADPKRICVTGCSYAGKMALFGGAFDERVALTIAQESGGGGINSWRMSQAFTSRTGTNVEKIDNTNYSWFKSSMKNLNPNTLPHDHHELIAMIAPRAFLALGNPGFEWLGDESGYKSCMAALEVWKAMGVEDRFGFDFTGGHNHCAAATTQNNSSTAFINKFLKNTSANTNIRINPSQSGFNLALTSVINWTTPTITFTQVNPNAPSVVLTSNVTGTSPEAPASILLTAAVTDANNNVTKVEFFNGTNKLGEDFTAPYNLQLHELPAGTYSFTAKATDAENLNGTSAAITVIVKAPPFKIQKTSIAPVIDGTEEPGIWDNPLISSIEAKNILVGTISSASDLSGNAKFLWDNSYLYAFVTVTDNTKQNDSQNSYDDDAVEIYLDINNDKASTYGANDVQYTFGWNDGTTVGVLPAGRSTSGITYSAVSTPTGYVVEVRIPWATVQASPAENQLLGLEFMINDDDNGGTRDKKIAWSSTTDNAWQDPSLFGVAKLADEVITSFEEQYSSSNFLAYPNPFNAEFNIEAKGYFTYQLMNQMGQVLESGQINDKAALMTQNYAKGMYLLKFTQNDKSRVIKLVKE</sequence>
<evidence type="ECO:0000256" key="4">
    <source>
        <dbReference type="SAM" id="SignalP"/>
    </source>
</evidence>
<dbReference type="Gene3D" id="2.60.40.1190">
    <property type="match status" value="1"/>
</dbReference>
<dbReference type="Proteomes" id="UP000030185">
    <property type="component" value="Unassembled WGS sequence"/>
</dbReference>
<dbReference type="SUPFAM" id="SSF49344">
    <property type="entry name" value="CBD9-like"/>
    <property type="match status" value="1"/>
</dbReference>
<dbReference type="Pfam" id="PF22244">
    <property type="entry name" value="GCE_fung"/>
    <property type="match status" value="1"/>
</dbReference>
<accession>A0A098LJH1</accession>
<name>A0A098LJH1_9BACT</name>
<dbReference type="Gene3D" id="3.40.50.1820">
    <property type="entry name" value="alpha/beta hydrolase"/>
    <property type="match status" value="1"/>
</dbReference>
<feature type="chain" id="PRO_5001944705" evidence="4">
    <location>
        <begin position="23"/>
        <end position="792"/>
    </location>
</feature>
<dbReference type="InterPro" id="IPR013783">
    <property type="entry name" value="Ig-like_fold"/>
</dbReference>
<dbReference type="STRING" id="153721.MYP_4345"/>
<feature type="domain" description="Carbohydrate-binding" evidence="5">
    <location>
        <begin position="520"/>
        <end position="706"/>
    </location>
</feature>
<keyword evidence="1" id="KW-0719">Serine esterase</keyword>
<dbReference type="InterPro" id="IPR026444">
    <property type="entry name" value="Secre_tail"/>
</dbReference>
<proteinExistence type="predicted"/>
<feature type="domain" description="Secretion system C-terminal sorting" evidence="6">
    <location>
        <begin position="725"/>
        <end position="789"/>
    </location>
</feature>
<dbReference type="RefSeq" id="WP_197060152.1">
    <property type="nucleotide sequence ID" value="NZ_BBLT01000011.1"/>
</dbReference>
<dbReference type="NCBIfam" id="TIGR04183">
    <property type="entry name" value="Por_Secre_tail"/>
    <property type="match status" value="1"/>
</dbReference>
<evidence type="ECO:0000256" key="2">
    <source>
        <dbReference type="ARBA" id="ARBA00022729"/>
    </source>
</evidence>
<keyword evidence="9" id="KW-1185">Reference proteome</keyword>
<dbReference type="InterPro" id="IPR054579">
    <property type="entry name" value="GCE-like_dom"/>
</dbReference>
<evidence type="ECO:0000259" key="6">
    <source>
        <dbReference type="Pfam" id="PF18962"/>
    </source>
</evidence>
<reference evidence="8 9" key="1">
    <citation type="submission" date="2014-09" db="EMBL/GenBank/DDBJ databases">
        <title>Sporocytophaga myxococcoides PG-01 genome sequencing.</title>
        <authorList>
            <person name="Liu L."/>
            <person name="Gao P.J."/>
            <person name="Chen G.J."/>
            <person name="Wang L.S."/>
        </authorList>
    </citation>
    <scope>NUCLEOTIDE SEQUENCE [LARGE SCALE GENOMIC DNA]</scope>
    <source>
        <strain evidence="8 9">PG-01</strain>
    </source>
</reference>
<dbReference type="CDD" id="cd09619">
    <property type="entry name" value="CBM9_like_4"/>
    <property type="match status" value="1"/>
</dbReference>
<dbReference type="GO" id="GO:0004553">
    <property type="term" value="F:hydrolase activity, hydrolyzing O-glycosyl compounds"/>
    <property type="evidence" value="ECO:0007669"/>
    <property type="project" value="InterPro"/>
</dbReference>
<keyword evidence="2 4" id="KW-0732">Signal</keyword>
<dbReference type="SUPFAM" id="SSF53474">
    <property type="entry name" value="alpha/beta-Hydrolases"/>
    <property type="match status" value="1"/>
</dbReference>
<keyword evidence="3" id="KW-0378">Hydrolase</keyword>
<evidence type="ECO:0000256" key="3">
    <source>
        <dbReference type="ARBA" id="ARBA00022801"/>
    </source>
</evidence>
<dbReference type="Pfam" id="PF18962">
    <property type="entry name" value="Por_Secre_tail"/>
    <property type="match status" value="1"/>
</dbReference>
<dbReference type="EMBL" id="BBLT01000011">
    <property type="protein sequence ID" value="GAL87115.1"/>
    <property type="molecule type" value="Genomic_DNA"/>
</dbReference>
<feature type="domain" description="4-O-methyl-glucuronoyl methylesterase-like" evidence="7">
    <location>
        <begin position="107"/>
        <end position="340"/>
    </location>
</feature>